<dbReference type="EMBL" id="BMAW01058869">
    <property type="protein sequence ID" value="GFT18485.1"/>
    <property type="molecule type" value="Genomic_DNA"/>
</dbReference>
<name>A0A8X6NJI6_NEPPI</name>
<proteinExistence type="predicted"/>
<evidence type="ECO:0000256" key="1">
    <source>
        <dbReference type="SAM" id="MobiDB-lite"/>
    </source>
</evidence>
<accession>A0A8X6NJI6</accession>
<dbReference type="Proteomes" id="UP000887013">
    <property type="component" value="Unassembled WGS sequence"/>
</dbReference>
<evidence type="ECO:0000313" key="3">
    <source>
        <dbReference type="Proteomes" id="UP000887013"/>
    </source>
</evidence>
<reference evidence="2" key="1">
    <citation type="submission" date="2020-08" db="EMBL/GenBank/DDBJ databases">
        <title>Multicomponent nature underlies the extraordinary mechanical properties of spider dragline silk.</title>
        <authorList>
            <person name="Kono N."/>
            <person name="Nakamura H."/>
            <person name="Mori M."/>
            <person name="Yoshida Y."/>
            <person name="Ohtoshi R."/>
            <person name="Malay A.D."/>
            <person name="Moran D.A.P."/>
            <person name="Tomita M."/>
            <person name="Numata K."/>
            <person name="Arakawa K."/>
        </authorList>
    </citation>
    <scope>NUCLEOTIDE SEQUENCE</scope>
</reference>
<organism evidence="2 3">
    <name type="scientific">Nephila pilipes</name>
    <name type="common">Giant wood spider</name>
    <name type="synonym">Nephila maculata</name>
    <dbReference type="NCBI Taxonomy" id="299642"/>
    <lineage>
        <taxon>Eukaryota</taxon>
        <taxon>Metazoa</taxon>
        <taxon>Ecdysozoa</taxon>
        <taxon>Arthropoda</taxon>
        <taxon>Chelicerata</taxon>
        <taxon>Arachnida</taxon>
        <taxon>Araneae</taxon>
        <taxon>Araneomorphae</taxon>
        <taxon>Entelegynae</taxon>
        <taxon>Araneoidea</taxon>
        <taxon>Nephilidae</taxon>
        <taxon>Nephila</taxon>
    </lineage>
</organism>
<comment type="caution">
    <text evidence="2">The sequence shown here is derived from an EMBL/GenBank/DDBJ whole genome shotgun (WGS) entry which is preliminary data.</text>
</comment>
<gene>
    <name evidence="2" type="ORF">NPIL_413101</name>
</gene>
<keyword evidence="3" id="KW-1185">Reference proteome</keyword>
<dbReference type="OrthoDB" id="10518741at2759"/>
<feature type="region of interest" description="Disordered" evidence="1">
    <location>
        <begin position="61"/>
        <end position="97"/>
    </location>
</feature>
<sequence>MKFLCLTKCSLSDIKPASSFREKRTISTTRGEKKKIQPTVSEICQKSLLLTCPLARTNQMKKPEIEHHTSSVNSLSFHPKSIPRVQEEGMRNASTAL</sequence>
<dbReference type="AlphaFoldDB" id="A0A8X6NJI6"/>
<protein>
    <submittedName>
        <fullName evidence="2">Uncharacterized protein</fullName>
    </submittedName>
</protein>
<evidence type="ECO:0000313" key="2">
    <source>
        <dbReference type="EMBL" id="GFT18485.1"/>
    </source>
</evidence>